<evidence type="ECO:0000256" key="2">
    <source>
        <dbReference type="ARBA" id="ARBA00023444"/>
    </source>
</evidence>
<keyword evidence="1" id="KW-0456">Lyase</keyword>
<gene>
    <name evidence="9" type="ORF">Tchl_2597</name>
</gene>
<evidence type="ECO:0000256" key="1">
    <source>
        <dbReference type="ARBA" id="ARBA00023239"/>
    </source>
</evidence>
<name>A0A1H5V1J4_9RHOO</name>
<dbReference type="Gene3D" id="3.30.70.3460">
    <property type="match status" value="2"/>
</dbReference>
<evidence type="ECO:0000256" key="6">
    <source>
        <dbReference type="SAM" id="MobiDB-lite"/>
    </source>
</evidence>
<dbReference type="Pfam" id="PF22451">
    <property type="entry name" value="NirdL-like_HTH"/>
    <property type="match status" value="2"/>
</dbReference>
<evidence type="ECO:0000256" key="5">
    <source>
        <dbReference type="ARBA" id="ARBA00048470"/>
    </source>
</evidence>
<dbReference type="InterPro" id="IPR053953">
    <property type="entry name" value="NirdL-like_HTH"/>
</dbReference>
<dbReference type="EMBL" id="CP018839">
    <property type="protein sequence ID" value="APR05423.1"/>
    <property type="molecule type" value="Genomic_DNA"/>
</dbReference>
<feature type="domain" description="Siroheme decarboxylase NirL-like HTH" evidence="8">
    <location>
        <begin position="193"/>
        <end position="239"/>
    </location>
</feature>
<sequence>MPRTLCLPAAVDATAFRLLNEWQRGFPLEARPFARIAEAVDEDEASVIAAYRRLEAQGLVSRVGAVFAPRRLGASALAALAAPPDRLEAVAERVSREAAINHNYQREHRYNLWFVVTAASQAHLGEIIGGIERDTGCAVIELPLEEEFHIDLGFDLNAQEAGREPGCAERRERRAKTALPDEPGAGRTLSEAERRLIATLQRGLMLEAQPFARLGAAVGFDEAETIEYIRQWQAEGLIRRFGVVVRHHELGLEANAMCVWDIPDAEVSALGRRLAGEAAVTLCYRRRRSLPDWPYNLFCMIHGSARDEVLAERAELARRLGLDAYPHGVLFSCRRFKQTGAQYLDSKDLAHA</sequence>
<feature type="compositionally biased region" description="Basic and acidic residues" evidence="6">
    <location>
        <begin position="163"/>
        <end position="172"/>
    </location>
</feature>
<feature type="domain" description="Siroheme decarboxylase AsnC-like ligand binding" evidence="7">
    <location>
        <begin position="250"/>
        <end position="337"/>
    </location>
</feature>
<dbReference type="PANTHER" id="PTHR43413:SF1">
    <property type="entry name" value="SIROHEME DECARBOXYLASE NIRL SUBUNIT"/>
    <property type="match status" value="1"/>
</dbReference>
<dbReference type="Proteomes" id="UP000185739">
    <property type="component" value="Chromosome"/>
</dbReference>
<keyword evidence="10" id="KW-1185">Reference proteome</keyword>
<comment type="catalytic activity">
    <reaction evidence="5">
        <text>siroheme + 2 H(+) = 12,18-didecarboxysiroheme + 2 CO2</text>
        <dbReference type="Rhea" id="RHEA:19093"/>
        <dbReference type="ChEBI" id="CHEBI:15378"/>
        <dbReference type="ChEBI" id="CHEBI:16526"/>
        <dbReference type="ChEBI" id="CHEBI:60052"/>
        <dbReference type="ChEBI" id="CHEBI:140497"/>
        <dbReference type="EC" id="4.1.1.111"/>
    </reaction>
</comment>
<reference evidence="9 10" key="1">
    <citation type="submission" date="2016-12" db="EMBL/GenBank/DDBJ databases">
        <title>Complete genome sequence of Thauera chlorobenzoica, a Betaproteobacterium degrading haloaromatics anaerobically to CO2 and halides.</title>
        <authorList>
            <person name="Goris T."/>
            <person name="Mergelsberg M."/>
            <person name="Boll M."/>
        </authorList>
    </citation>
    <scope>NUCLEOTIDE SEQUENCE [LARGE SCALE GENOMIC DNA]</scope>
    <source>
        <strain evidence="9 10">3CB1</strain>
    </source>
</reference>
<dbReference type="PANTHER" id="PTHR43413">
    <property type="entry name" value="TRANSCRIPTIONAL REGULATOR, ASNC FAMILY"/>
    <property type="match status" value="1"/>
</dbReference>
<comment type="similarity">
    <text evidence="3">Belongs to the Ahb/Nir family.</text>
</comment>
<comment type="pathway">
    <text evidence="2">Porphyrin-containing compound metabolism.</text>
</comment>
<evidence type="ECO:0000259" key="8">
    <source>
        <dbReference type="Pfam" id="PF22451"/>
    </source>
</evidence>
<dbReference type="GO" id="GO:0016829">
    <property type="term" value="F:lyase activity"/>
    <property type="evidence" value="ECO:0007669"/>
    <property type="project" value="UniProtKB-KW"/>
</dbReference>
<evidence type="ECO:0000256" key="4">
    <source>
        <dbReference type="ARBA" id="ARBA00023471"/>
    </source>
</evidence>
<feature type="domain" description="Siroheme decarboxylase NirL-like HTH" evidence="8">
    <location>
        <begin position="17"/>
        <end position="59"/>
    </location>
</feature>
<evidence type="ECO:0000259" key="7">
    <source>
        <dbReference type="Pfam" id="PF17805"/>
    </source>
</evidence>
<evidence type="ECO:0000256" key="3">
    <source>
        <dbReference type="ARBA" id="ARBA00023457"/>
    </source>
</evidence>
<dbReference type="KEGG" id="tcl:Tchl_2597"/>
<evidence type="ECO:0000313" key="9">
    <source>
        <dbReference type="EMBL" id="APR05423.1"/>
    </source>
</evidence>
<dbReference type="STRING" id="96773.Tchl_2597"/>
<feature type="domain" description="Siroheme decarboxylase AsnC-like ligand binding" evidence="7">
    <location>
        <begin position="74"/>
        <end position="148"/>
    </location>
</feature>
<dbReference type="InterPro" id="IPR040523">
    <property type="entry name" value="AsnC_trans_reg2"/>
</dbReference>
<feature type="region of interest" description="Disordered" evidence="6">
    <location>
        <begin position="163"/>
        <end position="186"/>
    </location>
</feature>
<protein>
    <recommendedName>
        <fullName evidence="4">siroheme decarboxylase</fullName>
        <ecNumber evidence="4">4.1.1.111</ecNumber>
    </recommendedName>
</protein>
<dbReference type="OrthoDB" id="9806536at2"/>
<organism evidence="9 10">
    <name type="scientific">Thauera chlorobenzoica</name>
    <dbReference type="NCBI Taxonomy" id="96773"/>
    <lineage>
        <taxon>Bacteria</taxon>
        <taxon>Pseudomonadati</taxon>
        <taxon>Pseudomonadota</taxon>
        <taxon>Betaproteobacteria</taxon>
        <taxon>Rhodocyclales</taxon>
        <taxon>Zoogloeaceae</taxon>
        <taxon>Thauera</taxon>
    </lineage>
</organism>
<dbReference type="RefSeq" id="WP_075148784.1">
    <property type="nucleotide sequence ID" value="NZ_CP018839.1"/>
</dbReference>
<dbReference type="Pfam" id="PF17805">
    <property type="entry name" value="AsnC_trans_reg2"/>
    <property type="match status" value="2"/>
</dbReference>
<accession>A0A1H5V1J4</accession>
<dbReference type="AlphaFoldDB" id="A0A1H5V1J4"/>
<proteinExistence type="inferred from homology"/>
<dbReference type="EC" id="4.1.1.111" evidence="4"/>
<evidence type="ECO:0000313" key="10">
    <source>
        <dbReference type="Proteomes" id="UP000185739"/>
    </source>
</evidence>
<dbReference type="InterPro" id="IPR050684">
    <property type="entry name" value="HTH-Siroheme_Decarb"/>
</dbReference>